<dbReference type="GO" id="GO:0009976">
    <property type="term" value="F:tocopherol cyclase activity"/>
    <property type="evidence" value="ECO:0007669"/>
    <property type="project" value="InterPro"/>
</dbReference>
<dbReference type="InterPro" id="IPR025893">
    <property type="entry name" value="Tocopherol_cyclase"/>
</dbReference>
<dbReference type="Pfam" id="PF14249">
    <property type="entry name" value="Tocopherol_cycl"/>
    <property type="match status" value="1"/>
</dbReference>
<reference evidence="1 2" key="1">
    <citation type="journal article" date="2018" name="Genome Biol. Evol.">
        <title>Multiple Roots of Fruiting Body Formation in Amoebozoa.</title>
        <authorList>
            <person name="Hillmann F."/>
            <person name="Forbes G."/>
            <person name="Novohradska S."/>
            <person name="Ferling I."/>
            <person name="Riege K."/>
            <person name="Groth M."/>
            <person name="Westermann M."/>
            <person name="Marz M."/>
            <person name="Spaller T."/>
            <person name="Winckler T."/>
            <person name="Schaap P."/>
            <person name="Glockner G."/>
        </authorList>
    </citation>
    <scope>NUCLEOTIDE SEQUENCE [LARGE SCALE GENOMIC DNA]</scope>
    <source>
        <strain evidence="1 2">Jena</strain>
    </source>
</reference>
<dbReference type="OrthoDB" id="5421239at2759"/>
<protein>
    <recommendedName>
        <fullName evidence="3">AttH domain-containing protein</fullName>
    </recommendedName>
</protein>
<dbReference type="AlphaFoldDB" id="A0A2P6NHC8"/>
<sequence>MESKGQHLCLNPNSLNSVLDELIRVHKQGTDSRWKAAGTMTDVLYPSHAPSDVHLPHQLDHSPGYPQTYDFSVKNKICCNSVALLQGGTRETDLINARRIMTILKAIFFLSILQLSLSAVQKRNNYDPHVPFSGSDSWFEGWYTRIVDVKNGRSFASCAGSFCAGGKGCDGMSDQPGYLAFIHQDHNENRFQVEEMFPEHTKITLGQPPSSIDENPNSQTPARVFTWQADGVGLFTNESIKLNMPEKNIRFTAEMTDPVYWDTENPGEGPEGIVSYFPLQQHWFVYSLRSQVKYVYNGPQGTMIGTGYAHQEKNWGSSFPSEWVWLHGISQDGNSQLVLSGGNVPIVGGLSVHAWLVGLRSEKYDLDFRPQDLPTLFVPEVDACNGKFKMDVTHLTQRLIIEVEAPVDTFVDLAIPTANGFVKNGCVESYSAKITVSVYSWGSLVDTIIFERSAIEFGAGYMCQNH</sequence>
<gene>
    <name evidence="1" type="ORF">PROFUN_09339</name>
</gene>
<accession>A0A2P6NHC8</accession>
<proteinExistence type="predicted"/>
<dbReference type="PANTHER" id="PTHR35309">
    <property type="match status" value="1"/>
</dbReference>
<name>A0A2P6NHC8_9EUKA</name>
<evidence type="ECO:0008006" key="3">
    <source>
        <dbReference type="Google" id="ProtNLM"/>
    </source>
</evidence>
<evidence type="ECO:0000313" key="1">
    <source>
        <dbReference type="EMBL" id="PRP83358.1"/>
    </source>
</evidence>
<dbReference type="EMBL" id="MDYQ01000084">
    <property type="protein sequence ID" value="PRP83358.1"/>
    <property type="molecule type" value="Genomic_DNA"/>
</dbReference>
<keyword evidence="2" id="KW-1185">Reference proteome</keyword>
<evidence type="ECO:0000313" key="2">
    <source>
        <dbReference type="Proteomes" id="UP000241769"/>
    </source>
</evidence>
<dbReference type="Proteomes" id="UP000241769">
    <property type="component" value="Unassembled WGS sequence"/>
</dbReference>
<dbReference type="InParanoid" id="A0A2P6NHC8"/>
<comment type="caution">
    <text evidence="1">The sequence shown here is derived from an EMBL/GenBank/DDBJ whole genome shotgun (WGS) entry which is preliminary data.</text>
</comment>
<organism evidence="1 2">
    <name type="scientific">Planoprotostelium fungivorum</name>
    <dbReference type="NCBI Taxonomy" id="1890364"/>
    <lineage>
        <taxon>Eukaryota</taxon>
        <taxon>Amoebozoa</taxon>
        <taxon>Evosea</taxon>
        <taxon>Variosea</taxon>
        <taxon>Cavosteliida</taxon>
        <taxon>Cavosteliaceae</taxon>
        <taxon>Planoprotostelium</taxon>
    </lineage>
</organism>
<dbReference type="PANTHER" id="PTHR35309:SF4">
    <property type="entry name" value="TOCOPHEROL CYCLASE"/>
    <property type="match status" value="1"/>
</dbReference>